<feature type="transmembrane region" description="Helical" evidence="5">
    <location>
        <begin position="116"/>
        <end position="136"/>
    </location>
</feature>
<feature type="transmembrane region" description="Helical" evidence="5">
    <location>
        <begin position="84"/>
        <end position="104"/>
    </location>
</feature>
<evidence type="ECO:0000259" key="6">
    <source>
        <dbReference type="Pfam" id="PF04932"/>
    </source>
</evidence>
<accession>A0A839HUK3</accession>
<feature type="transmembrane region" description="Helical" evidence="5">
    <location>
        <begin position="291"/>
        <end position="311"/>
    </location>
</feature>
<dbReference type="InterPro" id="IPR051533">
    <property type="entry name" value="WaaL-like"/>
</dbReference>
<dbReference type="RefSeq" id="WP_182666035.1">
    <property type="nucleotide sequence ID" value="NZ_JACIVI010000008.1"/>
</dbReference>
<feature type="transmembrane region" description="Helical" evidence="5">
    <location>
        <begin position="396"/>
        <end position="415"/>
    </location>
</feature>
<name>A0A839HUK3_9BURK</name>
<dbReference type="Pfam" id="PF04932">
    <property type="entry name" value="Wzy_C"/>
    <property type="match status" value="1"/>
</dbReference>
<feature type="transmembrane region" description="Helical" evidence="5">
    <location>
        <begin position="142"/>
        <end position="161"/>
    </location>
</feature>
<evidence type="ECO:0000256" key="3">
    <source>
        <dbReference type="ARBA" id="ARBA00022989"/>
    </source>
</evidence>
<evidence type="ECO:0000313" key="8">
    <source>
        <dbReference type="Proteomes" id="UP000586093"/>
    </source>
</evidence>
<dbReference type="PANTHER" id="PTHR37422:SF13">
    <property type="entry name" value="LIPOPOLYSACCHARIDE BIOSYNTHESIS PROTEIN PA4999-RELATED"/>
    <property type="match status" value="1"/>
</dbReference>
<feature type="transmembrane region" description="Helical" evidence="5">
    <location>
        <begin position="20"/>
        <end position="53"/>
    </location>
</feature>
<proteinExistence type="predicted"/>
<evidence type="ECO:0000256" key="2">
    <source>
        <dbReference type="ARBA" id="ARBA00022692"/>
    </source>
</evidence>
<dbReference type="Proteomes" id="UP000586093">
    <property type="component" value="Unassembled WGS sequence"/>
</dbReference>
<evidence type="ECO:0000256" key="5">
    <source>
        <dbReference type="SAM" id="Phobius"/>
    </source>
</evidence>
<dbReference type="EMBL" id="JACIVI010000008">
    <property type="protein sequence ID" value="MBB1163271.1"/>
    <property type="molecule type" value="Genomic_DNA"/>
</dbReference>
<evidence type="ECO:0000256" key="4">
    <source>
        <dbReference type="ARBA" id="ARBA00023136"/>
    </source>
</evidence>
<dbReference type="InterPro" id="IPR007016">
    <property type="entry name" value="O-antigen_ligase-rel_domated"/>
</dbReference>
<dbReference type="AlphaFoldDB" id="A0A839HUK3"/>
<organism evidence="7 8">
    <name type="scientific">Aquariibacter albus</name>
    <dbReference type="NCBI Taxonomy" id="2759899"/>
    <lineage>
        <taxon>Bacteria</taxon>
        <taxon>Pseudomonadati</taxon>
        <taxon>Pseudomonadota</taxon>
        <taxon>Betaproteobacteria</taxon>
        <taxon>Burkholderiales</taxon>
        <taxon>Sphaerotilaceae</taxon>
        <taxon>Aquariibacter</taxon>
    </lineage>
</organism>
<dbReference type="PANTHER" id="PTHR37422">
    <property type="entry name" value="TEICHURONIC ACID BIOSYNTHESIS PROTEIN TUAE"/>
    <property type="match status" value="1"/>
</dbReference>
<comment type="caution">
    <text evidence="7">The sequence shown here is derived from an EMBL/GenBank/DDBJ whole genome shotgun (WGS) entry which is preliminary data.</text>
</comment>
<gene>
    <name evidence="7" type="ORF">H4F90_14955</name>
</gene>
<feature type="transmembrane region" description="Helical" evidence="5">
    <location>
        <begin position="60"/>
        <end position="78"/>
    </location>
</feature>
<keyword evidence="3 5" id="KW-1133">Transmembrane helix</keyword>
<keyword evidence="7" id="KW-0436">Ligase</keyword>
<evidence type="ECO:0000313" key="7">
    <source>
        <dbReference type="EMBL" id="MBB1163271.1"/>
    </source>
</evidence>
<feature type="domain" description="O-antigen ligase-related" evidence="6">
    <location>
        <begin position="258"/>
        <end position="407"/>
    </location>
</feature>
<keyword evidence="8" id="KW-1185">Reference proteome</keyword>
<keyword evidence="4 5" id="KW-0472">Membrane</keyword>
<comment type="subcellular location">
    <subcellularLocation>
        <location evidence="1">Membrane</location>
        <topology evidence="1">Multi-pass membrane protein</topology>
    </subcellularLocation>
</comment>
<feature type="transmembrane region" description="Helical" evidence="5">
    <location>
        <begin position="249"/>
        <end position="270"/>
    </location>
</feature>
<evidence type="ECO:0000256" key="1">
    <source>
        <dbReference type="ARBA" id="ARBA00004141"/>
    </source>
</evidence>
<dbReference type="GO" id="GO:0016020">
    <property type="term" value="C:membrane"/>
    <property type="evidence" value="ECO:0007669"/>
    <property type="project" value="UniProtKB-SubCell"/>
</dbReference>
<protein>
    <submittedName>
        <fullName evidence="7">O-antigen ligase family protein</fullName>
    </submittedName>
</protein>
<dbReference type="GO" id="GO:0016874">
    <property type="term" value="F:ligase activity"/>
    <property type="evidence" value="ECO:0007669"/>
    <property type="project" value="UniProtKB-KW"/>
</dbReference>
<reference evidence="7 8" key="1">
    <citation type="submission" date="2020-08" db="EMBL/GenBank/DDBJ databases">
        <title>Aquariorum lacteus gen. nov., sp. nov., a new member of the family Comamonadaceae, isolated from freshwater aquarium.</title>
        <authorList>
            <person name="Chun S.-J."/>
        </authorList>
    </citation>
    <scope>NUCLEOTIDE SEQUENCE [LARGE SCALE GENOMIC DNA]</scope>
    <source>
        <strain evidence="7 8">SJAQ100</strain>
    </source>
</reference>
<keyword evidence="2 5" id="KW-0812">Transmembrane</keyword>
<sequence>MSRTPSDSLPDPDSTRRLLVWAIVAVALSALLTVAGGGMPVLLVGVVLVFLLWTLHDPMVTVPLIVLSQVIWLIGNYAPGGVAMLSPSKLALLLALGVWLVHALREHIPPTYAPHMLPLSLFGLVVLLGPLLTPVFDDSITGIGKYAVMFLPYLLIANLAISRRGLTIAAASLTLTATVSAGLAMVERFLPGVQLAFDGIGLGAHVDDNSLSTVIMRVTGGIGDANWFSYTMATALPLCLYWWRAYPGFWIRAAVAGAALLQFAGLIFSYTRTPMVGLAGAIVLLVWLRRIALGPVIAATVLAAATAPLWLPEGFIERFTSKQYIEEGSTPMRREIFDMALDLVMDKPLLGHGYQQYGPQFIARSTSEIGAEWERRDISGDEPAHLLRAHNLYLDIWVQHGLIGLIPLMFAYALLLRELLQIARADADSREGELAACLLACLVSFYLCGIGGHSQELKIFWIMAGLAAALRRVFWSHGPSPVPRT</sequence>